<organism evidence="2 3">
    <name type="scientific">Blastomonas aquatica</name>
    <dbReference type="NCBI Taxonomy" id="1510276"/>
    <lineage>
        <taxon>Bacteria</taxon>
        <taxon>Pseudomonadati</taxon>
        <taxon>Pseudomonadota</taxon>
        <taxon>Alphaproteobacteria</taxon>
        <taxon>Sphingomonadales</taxon>
        <taxon>Sphingomonadaceae</taxon>
        <taxon>Blastomonas</taxon>
    </lineage>
</organism>
<evidence type="ECO:0000259" key="1">
    <source>
        <dbReference type="SMART" id="SM00966"/>
    </source>
</evidence>
<feature type="domain" description="SpoVT-AbrB" evidence="1">
    <location>
        <begin position="5"/>
        <end position="50"/>
    </location>
</feature>
<dbReference type="InterPro" id="IPR007159">
    <property type="entry name" value="SpoVT-AbrB_dom"/>
</dbReference>
<proteinExistence type="predicted"/>
<accession>A0ABQ1ISX6</accession>
<dbReference type="Pfam" id="PF04014">
    <property type="entry name" value="MazE_antitoxin"/>
    <property type="match status" value="1"/>
</dbReference>
<gene>
    <name evidence="2" type="ORF">GCM10010833_00400</name>
</gene>
<dbReference type="SMART" id="SM00966">
    <property type="entry name" value="SpoVT_AbrB"/>
    <property type="match status" value="1"/>
</dbReference>
<evidence type="ECO:0000313" key="3">
    <source>
        <dbReference type="Proteomes" id="UP000614261"/>
    </source>
</evidence>
<evidence type="ECO:0000313" key="2">
    <source>
        <dbReference type="EMBL" id="GGB49707.1"/>
    </source>
</evidence>
<dbReference type="Proteomes" id="UP000614261">
    <property type="component" value="Unassembled WGS sequence"/>
</dbReference>
<dbReference type="InterPro" id="IPR037914">
    <property type="entry name" value="SpoVT-AbrB_sf"/>
</dbReference>
<dbReference type="EMBL" id="BMGD01000001">
    <property type="protein sequence ID" value="GGB49707.1"/>
    <property type="molecule type" value="Genomic_DNA"/>
</dbReference>
<comment type="caution">
    <text evidence="2">The sequence shown here is derived from an EMBL/GenBank/DDBJ whole genome shotgun (WGS) entry which is preliminary data.</text>
</comment>
<dbReference type="Gene3D" id="2.10.260.10">
    <property type="match status" value="1"/>
</dbReference>
<protein>
    <recommendedName>
        <fullName evidence="1">SpoVT-AbrB domain-containing protein</fullName>
    </recommendedName>
</protein>
<keyword evidence="3" id="KW-1185">Reference proteome</keyword>
<dbReference type="SUPFAM" id="SSF89447">
    <property type="entry name" value="AbrB/MazE/MraZ-like"/>
    <property type="match status" value="1"/>
</dbReference>
<dbReference type="RefSeq" id="WP_188512363.1">
    <property type="nucleotide sequence ID" value="NZ_BMGD01000001.1"/>
</dbReference>
<sequence>MNANVKFSAKGQIVIPKDVRERYRFVNGAVVEMVETPEGVLLKRPKIQKAATAEEAWARVRAAVHYDGPYVSDEEIREGIERAIKEKYGKPQAE</sequence>
<name>A0ABQ1ISX6_9SPHN</name>
<reference evidence="3" key="1">
    <citation type="journal article" date="2019" name="Int. J. Syst. Evol. Microbiol.">
        <title>The Global Catalogue of Microorganisms (GCM) 10K type strain sequencing project: providing services to taxonomists for standard genome sequencing and annotation.</title>
        <authorList>
            <consortium name="The Broad Institute Genomics Platform"/>
            <consortium name="The Broad Institute Genome Sequencing Center for Infectious Disease"/>
            <person name="Wu L."/>
            <person name="Ma J."/>
        </authorList>
    </citation>
    <scope>NUCLEOTIDE SEQUENCE [LARGE SCALE GENOMIC DNA]</scope>
    <source>
        <strain evidence="3">CGMCC 1.12851</strain>
    </source>
</reference>
<dbReference type="NCBIfam" id="TIGR01439">
    <property type="entry name" value="lp_hng_hel_AbrB"/>
    <property type="match status" value="1"/>
</dbReference>